<organism evidence="9">
    <name type="scientific">Staphylothermus marinus</name>
    <dbReference type="NCBI Taxonomy" id="2280"/>
    <lineage>
        <taxon>Archaea</taxon>
        <taxon>Thermoproteota</taxon>
        <taxon>Thermoprotei</taxon>
        <taxon>Desulfurococcales</taxon>
        <taxon>Desulfurococcaceae</taxon>
        <taxon>Staphylothermus</taxon>
    </lineage>
</organism>
<evidence type="ECO:0000259" key="8">
    <source>
        <dbReference type="PROSITE" id="PS51705"/>
    </source>
</evidence>
<keyword evidence="5" id="KW-0963">Cytoplasm</keyword>
<keyword evidence="4 5" id="KW-0342">GTP-binding</keyword>
<evidence type="ECO:0000313" key="9">
    <source>
        <dbReference type="EMBL" id="HGM59418.1"/>
    </source>
</evidence>
<keyword evidence="1 7" id="KW-0479">Metal-binding</keyword>
<keyword evidence="2 5" id="KW-0547">Nucleotide-binding</keyword>
<gene>
    <name evidence="5 9" type="primary">hflX</name>
    <name evidence="9" type="ORF">ENU14_07590</name>
</gene>
<evidence type="ECO:0000256" key="6">
    <source>
        <dbReference type="PIRSR" id="PIRSR006809-1"/>
    </source>
</evidence>
<comment type="caution">
    <text evidence="9">The sequence shown here is derived from an EMBL/GenBank/DDBJ whole genome shotgun (WGS) entry which is preliminary data.</text>
</comment>
<dbReference type="GO" id="GO:0003924">
    <property type="term" value="F:GTPase activity"/>
    <property type="evidence" value="ECO:0007669"/>
    <property type="project" value="UniProtKB-UniRule"/>
</dbReference>
<evidence type="ECO:0000256" key="7">
    <source>
        <dbReference type="PIRSR" id="PIRSR006809-2"/>
    </source>
</evidence>
<comment type="similarity">
    <text evidence="5">Belongs to the TRAFAC class OBG-HflX-like GTPase superfamily. HflX GTPase family.</text>
</comment>
<dbReference type="Gene3D" id="6.10.250.3070">
    <property type="match status" value="1"/>
</dbReference>
<dbReference type="Gene3D" id="3.40.50.11060">
    <property type="entry name" value="GTPase HflX, N-terminal domain"/>
    <property type="match status" value="1"/>
</dbReference>
<dbReference type="CDD" id="cd01878">
    <property type="entry name" value="HflX"/>
    <property type="match status" value="1"/>
</dbReference>
<dbReference type="InterPro" id="IPR042108">
    <property type="entry name" value="GTPase_HflX_N_sf"/>
</dbReference>
<comment type="function">
    <text evidence="5">GTPase that associates with the 50S ribosomal subunit and may have a role during protein synthesis or ribosome biogenesis.</text>
</comment>
<dbReference type="InterPro" id="IPR027417">
    <property type="entry name" value="P-loop_NTPase"/>
</dbReference>
<comment type="subunit">
    <text evidence="5">Monomer. Associates with the 50S ribosomal subunit.</text>
</comment>
<feature type="binding site" evidence="6">
    <location>
        <begin position="211"/>
        <end position="215"/>
    </location>
    <ligand>
        <name>GTP</name>
        <dbReference type="ChEBI" id="CHEBI:37565"/>
    </ligand>
</feature>
<dbReference type="NCBIfam" id="TIGR03156">
    <property type="entry name" value="GTP_HflX"/>
    <property type="match status" value="1"/>
</dbReference>
<dbReference type="InterPro" id="IPR025121">
    <property type="entry name" value="GTPase_HflX_N"/>
</dbReference>
<dbReference type="GO" id="GO:0043022">
    <property type="term" value="F:ribosome binding"/>
    <property type="evidence" value="ECO:0007669"/>
    <property type="project" value="TreeGrafter"/>
</dbReference>
<name>A0A7C4DB40_STAMA</name>
<dbReference type="GO" id="GO:0005737">
    <property type="term" value="C:cytoplasm"/>
    <property type="evidence" value="ECO:0007669"/>
    <property type="project" value="UniProtKB-SubCell"/>
</dbReference>
<dbReference type="Pfam" id="PF13167">
    <property type="entry name" value="GTP-bdg_N"/>
    <property type="match status" value="1"/>
</dbReference>
<dbReference type="HAMAP" id="MF_00900">
    <property type="entry name" value="GTPase_HflX"/>
    <property type="match status" value="1"/>
</dbReference>
<reference evidence="9" key="1">
    <citation type="journal article" date="2020" name="mSystems">
        <title>Genome- and Community-Level Interaction Insights into Carbon Utilization and Element Cycling Functions of Hydrothermarchaeota in Hydrothermal Sediment.</title>
        <authorList>
            <person name="Zhou Z."/>
            <person name="Liu Y."/>
            <person name="Xu W."/>
            <person name="Pan J."/>
            <person name="Luo Z.H."/>
            <person name="Li M."/>
        </authorList>
    </citation>
    <scope>NUCLEOTIDE SEQUENCE [LARGE SCALE GENOMIC DNA]</scope>
    <source>
        <strain evidence="9">SpSt-642</strain>
    </source>
</reference>
<dbReference type="GO" id="GO:0005525">
    <property type="term" value="F:GTP binding"/>
    <property type="evidence" value="ECO:0007669"/>
    <property type="project" value="UniProtKB-UniRule"/>
</dbReference>
<evidence type="ECO:0000256" key="2">
    <source>
        <dbReference type="ARBA" id="ARBA00022741"/>
    </source>
</evidence>
<feature type="binding site" evidence="6">
    <location>
        <begin position="186"/>
        <end position="193"/>
    </location>
    <ligand>
        <name>GTP</name>
        <dbReference type="ChEBI" id="CHEBI:37565"/>
    </ligand>
</feature>
<evidence type="ECO:0000256" key="1">
    <source>
        <dbReference type="ARBA" id="ARBA00022723"/>
    </source>
</evidence>
<feature type="binding site" evidence="7">
    <location>
        <position position="193"/>
    </location>
    <ligand>
        <name>Mg(2+)</name>
        <dbReference type="ChEBI" id="CHEBI:18420"/>
    </ligand>
</feature>
<evidence type="ECO:0000256" key="4">
    <source>
        <dbReference type="ARBA" id="ARBA00023134"/>
    </source>
</evidence>
<protein>
    <recommendedName>
        <fullName evidence="5">GTPase HflX</fullName>
    </recommendedName>
    <alternativeName>
        <fullName evidence="5">GTP-binding protein HflX</fullName>
    </alternativeName>
</protein>
<feature type="binding site" evidence="7">
    <location>
        <position position="213"/>
    </location>
    <ligand>
        <name>Mg(2+)</name>
        <dbReference type="ChEBI" id="CHEBI:18420"/>
    </ligand>
</feature>
<feature type="binding site" evidence="6">
    <location>
        <begin position="300"/>
        <end position="303"/>
    </location>
    <ligand>
        <name>GTP</name>
        <dbReference type="ChEBI" id="CHEBI:37565"/>
    </ligand>
</feature>
<dbReference type="Pfam" id="PF16360">
    <property type="entry name" value="GTP-bdg_M"/>
    <property type="match status" value="1"/>
</dbReference>
<comment type="subcellular location">
    <subcellularLocation>
        <location evidence="5">Cytoplasm</location>
    </subcellularLocation>
    <text evidence="5">May associate with membranes.</text>
</comment>
<evidence type="ECO:0000256" key="5">
    <source>
        <dbReference type="HAMAP-Rule" id="MF_00900"/>
    </source>
</evidence>
<keyword evidence="3 7" id="KW-0460">Magnesium</keyword>
<dbReference type="InterPro" id="IPR032305">
    <property type="entry name" value="GTP-bd_M"/>
</dbReference>
<dbReference type="Pfam" id="PF01926">
    <property type="entry name" value="MMR_HSR1"/>
    <property type="match status" value="1"/>
</dbReference>
<dbReference type="PANTHER" id="PTHR10229">
    <property type="entry name" value="GTP-BINDING PROTEIN HFLX"/>
    <property type="match status" value="1"/>
</dbReference>
<dbReference type="PRINTS" id="PR00326">
    <property type="entry name" value="GTP1OBG"/>
</dbReference>
<dbReference type="SUPFAM" id="SSF52540">
    <property type="entry name" value="P-loop containing nucleoside triphosphate hydrolases"/>
    <property type="match status" value="1"/>
</dbReference>
<dbReference type="PIRSF" id="PIRSF006809">
    <property type="entry name" value="GTP-binding_hflX_prd"/>
    <property type="match status" value="1"/>
</dbReference>
<dbReference type="EMBL" id="DTBJ01000063">
    <property type="protein sequence ID" value="HGM59418.1"/>
    <property type="molecule type" value="Genomic_DNA"/>
</dbReference>
<dbReference type="Gene3D" id="3.40.50.300">
    <property type="entry name" value="P-loop containing nucleotide triphosphate hydrolases"/>
    <property type="match status" value="1"/>
</dbReference>
<feature type="binding site" evidence="6">
    <location>
        <begin position="232"/>
        <end position="235"/>
    </location>
    <ligand>
        <name>GTP</name>
        <dbReference type="ChEBI" id="CHEBI:37565"/>
    </ligand>
</feature>
<dbReference type="GO" id="GO:0046872">
    <property type="term" value="F:metal ion binding"/>
    <property type="evidence" value="ECO:0007669"/>
    <property type="project" value="UniProtKB-KW"/>
</dbReference>
<dbReference type="InterPro" id="IPR005225">
    <property type="entry name" value="Small_GTP-bd"/>
</dbReference>
<dbReference type="PANTHER" id="PTHR10229:SF8">
    <property type="entry name" value="GTPASE HFLX"/>
    <property type="match status" value="1"/>
</dbReference>
<dbReference type="NCBIfam" id="TIGR00231">
    <property type="entry name" value="small_GTP"/>
    <property type="match status" value="1"/>
</dbReference>
<dbReference type="InterPro" id="IPR006073">
    <property type="entry name" value="GTP-bd"/>
</dbReference>
<comment type="cofactor">
    <cofactor evidence="7">
        <name>Mg(2+)</name>
        <dbReference type="ChEBI" id="CHEBI:18420"/>
    </cofactor>
</comment>
<accession>A0A7C4DB40</accession>
<sequence length="352" mass="40566">MSNVAVVLPYKYREFYDEELSLVKTIYNKIVDVFYVKKPNPKTYVQLNKLPELKNSSVDKIIVMDRLKPTQLINIVRETGKEVVDRILLILEIFSLHAGSLEAKLQIELARLKHQLPLIREAIRYAKIGELHGYLGAGRYGYENYYTMLKKREKRIRKKIEDIRRARDIHRSRRIREGYFHIAIVGYTCAGKTTLFNKLTNLNKPVGPEPFTTLSPKTSRVFIDGVESIIVDTVGFIRDLPHEIIEAFYATLEEIKYSNVIIHIVDASKPVSRVISDYSEAKRILLKIGIHGKPTIIALNKIDLLNENNLDELVKTMSKYIDSNELLIPISAEKEVNLDKLIYVLKKILVTT</sequence>
<proteinExistence type="inferred from homology"/>
<feature type="domain" description="Hflx-type G" evidence="8">
    <location>
        <begin position="180"/>
        <end position="352"/>
    </location>
</feature>
<evidence type="ECO:0000256" key="3">
    <source>
        <dbReference type="ARBA" id="ARBA00022842"/>
    </source>
</evidence>
<dbReference type="InterPro" id="IPR016496">
    <property type="entry name" value="GTPase_HflX"/>
</dbReference>
<dbReference type="AlphaFoldDB" id="A0A7C4DB40"/>
<dbReference type="PROSITE" id="PS51705">
    <property type="entry name" value="G_HFLX"/>
    <property type="match status" value="1"/>
</dbReference>
<dbReference type="InterPro" id="IPR030394">
    <property type="entry name" value="G_HFLX_dom"/>
</dbReference>